<name>A0A6A5TRI5_9PLEO</name>
<evidence type="ECO:0000313" key="1">
    <source>
        <dbReference type="EMBL" id="KAF1955008.1"/>
    </source>
</evidence>
<proteinExistence type="predicted"/>
<protein>
    <submittedName>
        <fullName evidence="1">Uncharacterized protein</fullName>
    </submittedName>
</protein>
<keyword evidence="2" id="KW-1185">Reference proteome</keyword>
<dbReference type="EMBL" id="ML976996">
    <property type="protein sequence ID" value="KAF1955008.1"/>
    <property type="molecule type" value="Genomic_DNA"/>
</dbReference>
<dbReference type="AlphaFoldDB" id="A0A6A5TRI5"/>
<reference evidence="1" key="1">
    <citation type="journal article" date="2020" name="Stud. Mycol.">
        <title>101 Dothideomycetes genomes: a test case for predicting lifestyles and emergence of pathogens.</title>
        <authorList>
            <person name="Haridas S."/>
            <person name="Albert R."/>
            <person name="Binder M."/>
            <person name="Bloem J."/>
            <person name="Labutti K."/>
            <person name="Salamov A."/>
            <person name="Andreopoulos B."/>
            <person name="Baker S."/>
            <person name="Barry K."/>
            <person name="Bills G."/>
            <person name="Bluhm B."/>
            <person name="Cannon C."/>
            <person name="Castanera R."/>
            <person name="Culley D."/>
            <person name="Daum C."/>
            <person name="Ezra D."/>
            <person name="Gonzalez J."/>
            <person name="Henrissat B."/>
            <person name="Kuo A."/>
            <person name="Liang C."/>
            <person name="Lipzen A."/>
            <person name="Lutzoni F."/>
            <person name="Magnuson J."/>
            <person name="Mondo S."/>
            <person name="Nolan M."/>
            <person name="Ohm R."/>
            <person name="Pangilinan J."/>
            <person name="Park H.-J."/>
            <person name="Ramirez L."/>
            <person name="Alfaro M."/>
            <person name="Sun H."/>
            <person name="Tritt A."/>
            <person name="Yoshinaga Y."/>
            <person name="Zwiers L.-H."/>
            <person name="Turgeon B."/>
            <person name="Goodwin S."/>
            <person name="Spatafora J."/>
            <person name="Crous P."/>
            <person name="Grigoriev I."/>
        </authorList>
    </citation>
    <scope>NUCLEOTIDE SEQUENCE</scope>
    <source>
        <strain evidence="1">CBS 675.92</strain>
    </source>
</reference>
<evidence type="ECO:0000313" key="2">
    <source>
        <dbReference type="Proteomes" id="UP000800035"/>
    </source>
</evidence>
<organism evidence="1 2">
    <name type="scientific">Byssothecium circinans</name>
    <dbReference type="NCBI Taxonomy" id="147558"/>
    <lineage>
        <taxon>Eukaryota</taxon>
        <taxon>Fungi</taxon>
        <taxon>Dikarya</taxon>
        <taxon>Ascomycota</taxon>
        <taxon>Pezizomycotina</taxon>
        <taxon>Dothideomycetes</taxon>
        <taxon>Pleosporomycetidae</taxon>
        <taxon>Pleosporales</taxon>
        <taxon>Massarineae</taxon>
        <taxon>Massarinaceae</taxon>
        <taxon>Byssothecium</taxon>
    </lineage>
</organism>
<sequence length="239" mass="27064">MLTGGVDYFNHLRASSQKVACSNLPLFEHLRPSRTHQRHDGEPADEIPHYHIGTCTKAVIQSANQCTTDDLRARVTLRVAHRPRACVEVSTQRRMSSSVTMGMHPVSGDVQNFLCASQQRMRLHNVGRRCRTVHRRSLADAGERLSRNDAAIIFEDEPVQIIPAPRVTKPRDAVVDAPHRCKVRRDADDMVWIWNDEGDSGTYLFFPIIATHTPDSHPRYNMFSKRATILLVLGRITLP</sequence>
<accession>A0A6A5TRI5</accession>
<dbReference type="Proteomes" id="UP000800035">
    <property type="component" value="Unassembled WGS sequence"/>
</dbReference>
<gene>
    <name evidence="1" type="ORF">CC80DRAFT_110497</name>
</gene>